<name>A0ABW3WL85_9FLAO</name>
<keyword evidence="5" id="KW-1185">Reference proteome</keyword>
<organism evidence="4 5">
    <name type="scientific">Lutibacter holmesii</name>
    <dbReference type="NCBI Taxonomy" id="1137985"/>
    <lineage>
        <taxon>Bacteria</taxon>
        <taxon>Pseudomonadati</taxon>
        <taxon>Bacteroidota</taxon>
        <taxon>Flavobacteriia</taxon>
        <taxon>Flavobacteriales</taxon>
        <taxon>Flavobacteriaceae</taxon>
        <taxon>Lutibacter</taxon>
    </lineage>
</organism>
<feature type="region of interest" description="Disordered" evidence="2">
    <location>
        <begin position="180"/>
        <end position="281"/>
    </location>
</feature>
<evidence type="ECO:0000256" key="2">
    <source>
        <dbReference type="SAM" id="MobiDB-lite"/>
    </source>
</evidence>
<feature type="chain" id="PRO_5046047253" evidence="3">
    <location>
        <begin position="23"/>
        <end position="365"/>
    </location>
</feature>
<evidence type="ECO:0000313" key="4">
    <source>
        <dbReference type="EMBL" id="MFD1292845.1"/>
    </source>
</evidence>
<accession>A0ABW3WL85</accession>
<gene>
    <name evidence="4" type="ORF">ACFQ5N_03260</name>
</gene>
<feature type="compositionally biased region" description="Acidic residues" evidence="2">
    <location>
        <begin position="192"/>
        <end position="273"/>
    </location>
</feature>
<proteinExistence type="predicted"/>
<feature type="signal peptide" evidence="3">
    <location>
        <begin position="1"/>
        <end position="22"/>
    </location>
</feature>
<dbReference type="InterPro" id="IPR026444">
    <property type="entry name" value="Secre_tail"/>
</dbReference>
<keyword evidence="1 3" id="KW-0732">Signal</keyword>
<sequence length="365" mass="41105">MKNIRHLLLVVYCITTSMFASSFTENLNESYDHINQFSGDTRPKYRIGFDAPQINHRQLLLTIDKNTTDGVDWGYEGGIPEVLPDDMYWLIEDGKYVIQATDSINVGKEISLGVVTTNGGLVTIKIDEIKNPVEGLIVALLDKEENEVYNLEENEYQITLPAGEYHNRFYITFLSTEASEDTVADTTTETTETSEESTDQTTEDTSNDTSEDSSEETSSEETGDTTSDETTEDTSEETDDATSDETTETSEEDTTNSTDETESDENEDDEEDNNQNNRDYGFNQKEKLVIYVNNGQGILNIKNKDAVTIKNVMLLNKNGQQVRIWVQDLNTESVQLPVHVQRGVYFVVVKTNQGQVLKRVLIQNS</sequence>
<dbReference type="NCBIfam" id="TIGR04183">
    <property type="entry name" value="Por_Secre_tail"/>
    <property type="match status" value="1"/>
</dbReference>
<evidence type="ECO:0000256" key="3">
    <source>
        <dbReference type="SAM" id="SignalP"/>
    </source>
</evidence>
<dbReference type="Proteomes" id="UP001597241">
    <property type="component" value="Unassembled WGS sequence"/>
</dbReference>
<dbReference type="EMBL" id="JBHTMV010000003">
    <property type="protein sequence ID" value="MFD1292845.1"/>
    <property type="molecule type" value="Genomic_DNA"/>
</dbReference>
<protein>
    <submittedName>
        <fullName evidence="4">T9SS type A sorting domain-containing protein</fullName>
    </submittedName>
</protein>
<evidence type="ECO:0000313" key="5">
    <source>
        <dbReference type="Proteomes" id="UP001597241"/>
    </source>
</evidence>
<dbReference type="RefSeq" id="WP_386807713.1">
    <property type="nucleotide sequence ID" value="NZ_JBHTMV010000003.1"/>
</dbReference>
<reference evidence="5" key="1">
    <citation type="journal article" date="2019" name="Int. J. Syst. Evol. Microbiol.">
        <title>The Global Catalogue of Microorganisms (GCM) 10K type strain sequencing project: providing services to taxonomists for standard genome sequencing and annotation.</title>
        <authorList>
            <consortium name="The Broad Institute Genomics Platform"/>
            <consortium name="The Broad Institute Genome Sequencing Center for Infectious Disease"/>
            <person name="Wu L."/>
            <person name="Ma J."/>
        </authorList>
    </citation>
    <scope>NUCLEOTIDE SEQUENCE [LARGE SCALE GENOMIC DNA]</scope>
    <source>
        <strain evidence="5">CCUG 62221</strain>
    </source>
</reference>
<evidence type="ECO:0000256" key="1">
    <source>
        <dbReference type="ARBA" id="ARBA00022729"/>
    </source>
</evidence>
<comment type="caution">
    <text evidence="4">The sequence shown here is derived from an EMBL/GenBank/DDBJ whole genome shotgun (WGS) entry which is preliminary data.</text>
</comment>